<dbReference type="RefSeq" id="WP_210851994.1">
    <property type="nucleotide sequence ID" value="NZ_JAGQDD010000002.1"/>
</dbReference>
<comment type="subcellular location">
    <subcellularLocation>
        <location evidence="1">Cell membrane</location>
    </subcellularLocation>
</comment>
<evidence type="ECO:0000256" key="6">
    <source>
        <dbReference type="SAM" id="Phobius"/>
    </source>
</evidence>
<dbReference type="Pfam" id="PF04347">
    <property type="entry name" value="FliO"/>
    <property type="match status" value="1"/>
</dbReference>
<dbReference type="Proteomes" id="UP000676246">
    <property type="component" value="Unassembled WGS sequence"/>
</dbReference>
<comment type="caution">
    <text evidence="7">The sequence shown here is derived from an EMBL/GenBank/DDBJ whole genome shotgun (WGS) entry which is preliminary data.</text>
</comment>
<dbReference type="InterPro" id="IPR022781">
    <property type="entry name" value="Flagellar_biosynth_FliO"/>
</dbReference>
<accession>A0A940YGY1</accession>
<evidence type="ECO:0000256" key="5">
    <source>
        <dbReference type="ARBA" id="ARBA00023136"/>
    </source>
</evidence>
<reference evidence="7 8" key="1">
    <citation type="submission" date="2021-04" db="EMBL/GenBank/DDBJ databases">
        <title>The genome sequence of Ideonella sp. 3Y2.</title>
        <authorList>
            <person name="Liu Y."/>
        </authorList>
    </citation>
    <scope>NUCLEOTIDE SEQUENCE [LARGE SCALE GENOMIC DNA]</scope>
    <source>
        <strain evidence="7 8">3Y2</strain>
    </source>
</reference>
<evidence type="ECO:0000313" key="7">
    <source>
        <dbReference type="EMBL" id="MBQ0929744.1"/>
    </source>
</evidence>
<dbReference type="GO" id="GO:0044781">
    <property type="term" value="P:bacterial-type flagellum organization"/>
    <property type="evidence" value="ECO:0007669"/>
    <property type="project" value="InterPro"/>
</dbReference>
<feature type="transmembrane region" description="Helical" evidence="6">
    <location>
        <begin position="6"/>
        <end position="27"/>
    </location>
</feature>
<keyword evidence="7" id="KW-0969">Cilium</keyword>
<keyword evidence="3 6" id="KW-0812">Transmembrane</keyword>
<dbReference type="GO" id="GO:0016020">
    <property type="term" value="C:membrane"/>
    <property type="evidence" value="ECO:0007669"/>
    <property type="project" value="InterPro"/>
</dbReference>
<sequence>MNASSALWPVLAFVLVLVAIPLALWLMRRAGVGSAGPGNLLRAVAGLPLSPTQKVVVVELGTGGQARWLVLGVGQDHVTPLLTLDAPPGSAALLGSPQGPAVQQLLDRFRQGGQGTAL</sequence>
<keyword evidence="8" id="KW-1185">Reference proteome</keyword>
<evidence type="ECO:0000256" key="2">
    <source>
        <dbReference type="ARBA" id="ARBA00022475"/>
    </source>
</evidence>
<evidence type="ECO:0000256" key="4">
    <source>
        <dbReference type="ARBA" id="ARBA00022989"/>
    </source>
</evidence>
<proteinExistence type="predicted"/>
<evidence type="ECO:0000313" key="8">
    <source>
        <dbReference type="Proteomes" id="UP000676246"/>
    </source>
</evidence>
<dbReference type="AlphaFoldDB" id="A0A940YGY1"/>
<name>A0A940YGY1_9BURK</name>
<protein>
    <submittedName>
        <fullName evidence="7">Flagellar biosynthetic protein FliO</fullName>
    </submittedName>
</protein>
<keyword evidence="2" id="KW-1003">Cell membrane</keyword>
<keyword evidence="4 6" id="KW-1133">Transmembrane helix</keyword>
<organism evidence="7 8">
    <name type="scientific">Ideonella alba</name>
    <dbReference type="NCBI Taxonomy" id="2824118"/>
    <lineage>
        <taxon>Bacteria</taxon>
        <taxon>Pseudomonadati</taxon>
        <taxon>Pseudomonadota</taxon>
        <taxon>Betaproteobacteria</taxon>
        <taxon>Burkholderiales</taxon>
        <taxon>Sphaerotilaceae</taxon>
        <taxon>Ideonella</taxon>
    </lineage>
</organism>
<gene>
    <name evidence="7" type="ORF">KAK03_04530</name>
</gene>
<keyword evidence="7" id="KW-0966">Cell projection</keyword>
<evidence type="ECO:0000256" key="3">
    <source>
        <dbReference type="ARBA" id="ARBA00022692"/>
    </source>
</evidence>
<keyword evidence="7" id="KW-0282">Flagellum</keyword>
<evidence type="ECO:0000256" key="1">
    <source>
        <dbReference type="ARBA" id="ARBA00004236"/>
    </source>
</evidence>
<keyword evidence="5 6" id="KW-0472">Membrane</keyword>
<dbReference type="EMBL" id="JAGQDD010000002">
    <property type="protein sequence ID" value="MBQ0929744.1"/>
    <property type="molecule type" value="Genomic_DNA"/>
</dbReference>